<evidence type="ECO:0000313" key="1">
    <source>
        <dbReference type="EMBL" id="AKO92498.1"/>
    </source>
</evidence>
<dbReference type="InterPro" id="IPR012867">
    <property type="entry name" value="DUF1648"/>
</dbReference>
<reference evidence="1 2" key="1">
    <citation type="journal article" date="2015" name="PLoS ONE">
        <title>Genome Sequence of Bacillus endophyticus and Analysis of Its Companion Mechanism in the Ketogulonigenium vulgare-Bacillus Strain Consortium.</title>
        <authorList>
            <person name="Jia N."/>
            <person name="Du J."/>
            <person name="Ding M.Z."/>
            <person name="Gao F."/>
            <person name="Yuan Y.J."/>
        </authorList>
    </citation>
    <scope>NUCLEOTIDE SEQUENCE [LARGE SCALE GENOMIC DNA]</scope>
    <source>
        <strain evidence="1 2">Hbe603</strain>
    </source>
</reference>
<dbReference type="RefSeq" id="WP_040057792.1">
    <property type="nucleotide sequence ID" value="NZ_CP011974.1"/>
</dbReference>
<evidence type="ECO:0000313" key="2">
    <source>
        <dbReference type="Proteomes" id="UP000036202"/>
    </source>
</evidence>
<dbReference type="OrthoDB" id="9808690at2"/>
<organism evidence="1 2">
    <name type="scientific">Priestia filamentosa</name>
    <dbReference type="NCBI Taxonomy" id="1402861"/>
    <lineage>
        <taxon>Bacteria</taxon>
        <taxon>Bacillati</taxon>
        <taxon>Bacillota</taxon>
        <taxon>Bacilli</taxon>
        <taxon>Bacillales</taxon>
        <taxon>Bacillaceae</taxon>
        <taxon>Priestia</taxon>
    </lineage>
</organism>
<dbReference type="Pfam" id="PF07853">
    <property type="entry name" value="DUF1648"/>
    <property type="match status" value="1"/>
</dbReference>
<dbReference type="PIRSF" id="PIRSF038959">
    <property type="entry name" value="SdpI"/>
    <property type="match status" value="1"/>
</dbReference>
<proteinExistence type="predicted"/>
<accession>A0A1X7E6B4</accession>
<name>A0A1X7E6B4_9BACI</name>
<dbReference type="AlphaFoldDB" id="A0A1X7E6B4"/>
<gene>
    <name evidence="1" type="ORF">BEH_10600</name>
</gene>
<dbReference type="InterPro" id="IPR026272">
    <property type="entry name" value="SdpI"/>
</dbReference>
<dbReference type="GeneID" id="93701258"/>
<protein>
    <submittedName>
        <fullName evidence="1">Uncharacterized protein</fullName>
    </submittedName>
</protein>
<sequence>MKKHVFPLIIMLLSILCWVIFYNKLPSQIPMQWGVDGTVNSYAPKLQAAFTHNGILLFLYALLVLSPKMDPRKQNYQKFSRSYRIITLAIMLVLFLLNISVLLASLGYNLNVTTITPILVGILFIILGNYMQTVKPNFFIGIRTAWTLSNEQVWRKTHRLGSKLFILGGLLFFVTPFVPERLLFPLIISIILAVVLIPTLYSYVQYRKLTE</sequence>
<dbReference type="PATRIC" id="fig|135735.6.peg.2207"/>
<dbReference type="EMBL" id="CP011974">
    <property type="protein sequence ID" value="AKO92498.1"/>
    <property type="molecule type" value="Genomic_DNA"/>
</dbReference>
<dbReference type="Pfam" id="PF13630">
    <property type="entry name" value="SdpI"/>
    <property type="match status" value="1"/>
</dbReference>
<dbReference type="PANTHER" id="PTHR37810:SF5">
    <property type="entry name" value="IMMUNITY PROTEIN SDPI"/>
    <property type="match status" value="1"/>
</dbReference>
<reference evidence="2" key="2">
    <citation type="submission" date="2015-06" db="EMBL/GenBank/DDBJ databases">
        <title>Genome Sequence of Bacillus endophyticus and Analysis of its Companion Mechanism in the Ketogulonigenium vulgare-Bacillus strain Consortium.</title>
        <authorList>
            <person name="Jia N."/>
            <person name="Du J."/>
            <person name="Ding M.-Z."/>
            <person name="Gao F."/>
            <person name="Yuan Y.-J."/>
        </authorList>
    </citation>
    <scope>NUCLEOTIDE SEQUENCE [LARGE SCALE GENOMIC DNA]</scope>
    <source>
        <strain evidence="2">Hbe603</strain>
    </source>
</reference>
<dbReference type="InterPro" id="IPR025962">
    <property type="entry name" value="SdpI/YhfL"/>
</dbReference>
<dbReference type="PANTHER" id="PTHR37810">
    <property type="entry name" value="IMMUNITY PROTEIN SDPI"/>
    <property type="match status" value="1"/>
</dbReference>
<dbReference type="GO" id="GO:0009636">
    <property type="term" value="P:response to toxic substance"/>
    <property type="evidence" value="ECO:0007669"/>
    <property type="project" value="TreeGrafter"/>
</dbReference>
<dbReference type="Proteomes" id="UP000036202">
    <property type="component" value="Chromosome"/>
</dbReference>
<accession>A0A0H4KW03</accession>
<keyword evidence="2" id="KW-1185">Reference proteome</keyword>
<dbReference type="KEGG" id="beo:BEH_10600"/>